<accession>A0A382ADF8</accession>
<protein>
    <submittedName>
        <fullName evidence="1">Uncharacterized protein</fullName>
    </submittedName>
</protein>
<dbReference type="AlphaFoldDB" id="A0A382ADF8"/>
<organism evidence="1">
    <name type="scientific">marine metagenome</name>
    <dbReference type="NCBI Taxonomy" id="408172"/>
    <lineage>
        <taxon>unclassified sequences</taxon>
        <taxon>metagenomes</taxon>
        <taxon>ecological metagenomes</taxon>
    </lineage>
</organism>
<reference evidence="1" key="1">
    <citation type="submission" date="2018-05" db="EMBL/GenBank/DDBJ databases">
        <authorList>
            <person name="Lanie J.A."/>
            <person name="Ng W.-L."/>
            <person name="Kazmierczak K.M."/>
            <person name="Andrzejewski T.M."/>
            <person name="Davidsen T.M."/>
            <person name="Wayne K.J."/>
            <person name="Tettelin H."/>
            <person name="Glass J.I."/>
            <person name="Rusch D."/>
            <person name="Podicherti R."/>
            <person name="Tsui H.-C.T."/>
            <person name="Winkler M.E."/>
        </authorList>
    </citation>
    <scope>NUCLEOTIDE SEQUENCE</scope>
</reference>
<gene>
    <name evidence="1" type="ORF">METZ01_LOCUS152449</name>
</gene>
<name>A0A382ADF8_9ZZZZ</name>
<proteinExistence type="predicted"/>
<dbReference type="EMBL" id="UINC01024937">
    <property type="protein sequence ID" value="SVA99595.1"/>
    <property type="molecule type" value="Genomic_DNA"/>
</dbReference>
<evidence type="ECO:0000313" key="1">
    <source>
        <dbReference type="EMBL" id="SVA99595.1"/>
    </source>
</evidence>
<sequence>MKRLACLISAFFILTGMYGEALSADETKGNGYINCDDPYWGIINTTEALCESKHKGKVVEGVTCKTSFAVIEAGSEEECTTVYYGEVLPG</sequence>